<evidence type="ECO:0000256" key="5">
    <source>
        <dbReference type="ARBA" id="ARBA00023015"/>
    </source>
</evidence>
<dbReference type="GO" id="GO:0000156">
    <property type="term" value="F:phosphorelay response regulator activity"/>
    <property type="evidence" value="ECO:0007669"/>
    <property type="project" value="TreeGrafter"/>
</dbReference>
<reference evidence="12 13" key="1">
    <citation type="submission" date="2016-02" db="EMBL/GenBank/DDBJ databases">
        <title>Complete genome sequencing and analysis of ATSB10, Dyella thiooxydans isolated from rhizosphere soil of sunflower (Helianthus annuus L.).</title>
        <authorList>
            <person name="Lee Y."/>
            <person name="Hwangbo K."/>
            <person name="Chung H."/>
            <person name="Yoo J."/>
            <person name="Kim K.Y."/>
            <person name="Sa T.M."/>
            <person name="Um Y."/>
            <person name="Madhaiyan M."/>
        </authorList>
    </citation>
    <scope>NUCLEOTIDE SEQUENCE [LARGE SCALE GENOMIC DNA]</scope>
    <source>
        <strain evidence="12 13">ATSB10</strain>
    </source>
</reference>
<dbReference type="Pfam" id="PF00486">
    <property type="entry name" value="Trans_reg_C"/>
    <property type="match status" value="1"/>
</dbReference>
<evidence type="ECO:0000256" key="8">
    <source>
        <dbReference type="PROSITE-ProRule" id="PRU00169"/>
    </source>
</evidence>
<dbReference type="InterPro" id="IPR036388">
    <property type="entry name" value="WH-like_DNA-bd_sf"/>
</dbReference>
<dbReference type="InterPro" id="IPR016032">
    <property type="entry name" value="Sig_transdc_resp-reg_C-effctor"/>
</dbReference>
<feature type="domain" description="Response regulatory" evidence="10">
    <location>
        <begin position="17"/>
        <end position="130"/>
    </location>
</feature>
<keyword evidence="5" id="KW-0805">Transcription regulation</keyword>
<dbReference type="SUPFAM" id="SSF46894">
    <property type="entry name" value="C-terminal effector domain of the bipartite response regulators"/>
    <property type="match status" value="1"/>
</dbReference>
<dbReference type="AlphaFoldDB" id="A0A160MYQ2"/>
<gene>
    <name evidence="12" type="ORF">ATSB10_10290</name>
</gene>
<evidence type="ECO:0000256" key="7">
    <source>
        <dbReference type="ARBA" id="ARBA00023163"/>
    </source>
</evidence>
<dbReference type="InterPro" id="IPR001789">
    <property type="entry name" value="Sig_transdc_resp-reg_receiver"/>
</dbReference>
<dbReference type="PANTHER" id="PTHR48111">
    <property type="entry name" value="REGULATOR OF RPOS"/>
    <property type="match status" value="1"/>
</dbReference>
<feature type="DNA-binding region" description="OmpR/PhoB-type" evidence="9">
    <location>
        <begin position="144"/>
        <end position="244"/>
    </location>
</feature>
<dbReference type="Gene3D" id="6.10.250.690">
    <property type="match status" value="1"/>
</dbReference>
<dbReference type="SMART" id="SM00862">
    <property type="entry name" value="Trans_reg_C"/>
    <property type="match status" value="1"/>
</dbReference>
<dbReference type="SMART" id="SM00448">
    <property type="entry name" value="REC"/>
    <property type="match status" value="1"/>
</dbReference>
<keyword evidence="3 8" id="KW-0597">Phosphoprotein</keyword>
<comment type="subcellular location">
    <subcellularLocation>
        <location evidence="1">Cytoplasm</location>
    </subcellularLocation>
</comment>
<dbReference type="PROSITE" id="PS51755">
    <property type="entry name" value="OMPR_PHOB"/>
    <property type="match status" value="1"/>
</dbReference>
<dbReference type="GO" id="GO:0005829">
    <property type="term" value="C:cytosol"/>
    <property type="evidence" value="ECO:0007669"/>
    <property type="project" value="TreeGrafter"/>
</dbReference>
<name>A0A160MYQ2_9GAMM</name>
<evidence type="ECO:0000313" key="13">
    <source>
        <dbReference type="Proteomes" id="UP000077255"/>
    </source>
</evidence>
<dbReference type="SUPFAM" id="SSF52172">
    <property type="entry name" value="CheY-like"/>
    <property type="match status" value="1"/>
</dbReference>
<dbReference type="InterPro" id="IPR001867">
    <property type="entry name" value="OmpR/PhoB-type_DNA-bd"/>
</dbReference>
<dbReference type="Proteomes" id="UP000077255">
    <property type="component" value="Chromosome"/>
</dbReference>
<dbReference type="KEGG" id="dtx:ATSB10_10290"/>
<dbReference type="PATRIC" id="fig|445710.3.peg.1025"/>
<dbReference type="PANTHER" id="PTHR48111:SF4">
    <property type="entry name" value="DNA-BINDING DUAL TRANSCRIPTIONAL REGULATOR OMPR"/>
    <property type="match status" value="1"/>
</dbReference>
<dbReference type="OrthoDB" id="9802426at2"/>
<evidence type="ECO:0000256" key="6">
    <source>
        <dbReference type="ARBA" id="ARBA00023125"/>
    </source>
</evidence>
<evidence type="ECO:0000259" key="10">
    <source>
        <dbReference type="PROSITE" id="PS50110"/>
    </source>
</evidence>
<feature type="modified residue" description="4-aspartylphosphate" evidence="8">
    <location>
        <position position="66"/>
    </location>
</feature>
<evidence type="ECO:0000256" key="9">
    <source>
        <dbReference type="PROSITE-ProRule" id="PRU01091"/>
    </source>
</evidence>
<keyword evidence="2" id="KW-0963">Cytoplasm</keyword>
<protein>
    <recommendedName>
        <fullName evidence="14">Transcriptional regulator</fullName>
    </recommendedName>
</protein>
<evidence type="ECO:0000256" key="1">
    <source>
        <dbReference type="ARBA" id="ARBA00004496"/>
    </source>
</evidence>
<dbReference type="FunFam" id="1.10.10.10:FF:000099">
    <property type="entry name" value="Two-component system response regulator TorR"/>
    <property type="match status" value="1"/>
</dbReference>
<dbReference type="Gene3D" id="1.10.10.10">
    <property type="entry name" value="Winged helix-like DNA-binding domain superfamily/Winged helix DNA-binding domain"/>
    <property type="match status" value="1"/>
</dbReference>
<dbReference type="InterPro" id="IPR039420">
    <property type="entry name" value="WalR-like"/>
</dbReference>
<keyword evidence="13" id="KW-1185">Reference proteome</keyword>
<dbReference type="GO" id="GO:0000976">
    <property type="term" value="F:transcription cis-regulatory region binding"/>
    <property type="evidence" value="ECO:0007669"/>
    <property type="project" value="TreeGrafter"/>
</dbReference>
<evidence type="ECO:0000256" key="3">
    <source>
        <dbReference type="ARBA" id="ARBA00022553"/>
    </source>
</evidence>
<evidence type="ECO:0000313" key="12">
    <source>
        <dbReference type="EMBL" id="AND68483.1"/>
    </source>
</evidence>
<dbReference type="CDD" id="cd00383">
    <property type="entry name" value="trans_reg_C"/>
    <property type="match status" value="1"/>
</dbReference>
<dbReference type="Pfam" id="PF00072">
    <property type="entry name" value="Response_reg"/>
    <property type="match status" value="1"/>
</dbReference>
<dbReference type="RefSeq" id="WP_063670994.1">
    <property type="nucleotide sequence ID" value="NZ_CP014841.1"/>
</dbReference>
<feature type="domain" description="OmpR/PhoB-type" evidence="11">
    <location>
        <begin position="144"/>
        <end position="244"/>
    </location>
</feature>
<dbReference type="PROSITE" id="PS50110">
    <property type="entry name" value="RESPONSE_REGULATORY"/>
    <property type="match status" value="1"/>
</dbReference>
<evidence type="ECO:0000256" key="2">
    <source>
        <dbReference type="ARBA" id="ARBA00022490"/>
    </source>
</evidence>
<dbReference type="GO" id="GO:0006355">
    <property type="term" value="P:regulation of DNA-templated transcription"/>
    <property type="evidence" value="ECO:0007669"/>
    <property type="project" value="InterPro"/>
</dbReference>
<organism evidence="12 13">
    <name type="scientific">Dyella thiooxydans</name>
    <dbReference type="NCBI Taxonomy" id="445710"/>
    <lineage>
        <taxon>Bacteria</taxon>
        <taxon>Pseudomonadati</taxon>
        <taxon>Pseudomonadota</taxon>
        <taxon>Gammaproteobacteria</taxon>
        <taxon>Lysobacterales</taxon>
        <taxon>Rhodanobacteraceae</taxon>
        <taxon>Dyella</taxon>
    </lineage>
</organism>
<proteinExistence type="predicted"/>
<sequence length="249" mass="27652">MTSTETDKCGTSGQQTHVLVVDDDSEIALLLKRYLAAQGFAVSIVGSGREMLARLAETAVDLILLDLGLPGEDGLDLTRHLHEHWHGPVIIVTGRGDSVDRIVGLELGADDYVTKPFELRELLARIRSVLRRVGERPRNNEAQPTTYRFAGYRLEAHSRTLTTDAGQPVALTNGEYELLQVFVTHPNRVLSRDELMNHLYGRDSGPFDRAVDVQVGRLRRKIEPDPAAPTLIKSVRGAGYMFSDTVQRE</sequence>
<keyword evidence="7" id="KW-0804">Transcription</keyword>
<keyword evidence="4" id="KW-0902">Two-component regulatory system</keyword>
<evidence type="ECO:0000256" key="4">
    <source>
        <dbReference type="ARBA" id="ARBA00023012"/>
    </source>
</evidence>
<evidence type="ECO:0000259" key="11">
    <source>
        <dbReference type="PROSITE" id="PS51755"/>
    </source>
</evidence>
<keyword evidence="6 9" id="KW-0238">DNA-binding</keyword>
<dbReference type="GO" id="GO:0032993">
    <property type="term" value="C:protein-DNA complex"/>
    <property type="evidence" value="ECO:0007669"/>
    <property type="project" value="TreeGrafter"/>
</dbReference>
<evidence type="ECO:0008006" key="14">
    <source>
        <dbReference type="Google" id="ProtNLM"/>
    </source>
</evidence>
<dbReference type="STRING" id="445710.ATSB10_10290"/>
<dbReference type="Gene3D" id="3.40.50.2300">
    <property type="match status" value="1"/>
</dbReference>
<dbReference type="EMBL" id="CP014841">
    <property type="protein sequence ID" value="AND68483.1"/>
    <property type="molecule type" value="Genomic_DNA"/>
</dbReference>
<dbReference type="InterPro" id="IPR011006">
    <property type="entry name" value="CheY-like_superfamily"/>
</dbReference>
<accession>A0A160MYQ2</accession>